<organism evidence="1 2">
    <name type="scientific">Maioricimonas rarisocia</name>
    <dbReference type="NCBI Taxonomy" id="2528026"/>
    <lineage>
        <taxon>Bacteria</taxon>
        <taxon>Pseudomonadati</taxon>
        <taxon>Planctomycetota</taxon>
        <taxon>Planctomycetia</taxon>
        <taxon>Planctomycetales</taxon>
        <taxon>Planctomycetaceae</taxon>
        <taxon>Maioricimonas</taxon>
    </lineage>
</organism>
<reference evidence="1 2" key="1">
    <citation type="submission" date="2019-02" db="EMBL/GenBank/DDBJ databases">
        <title>Deep-cultivation of Planctomycetes and their phenomic and genomic characterization uncovers novel biology.</title>
        <authorList>
            <person name="Wiegand S."/>
            <person name="Jogler M."/>
            <person name="Boedeker C."/>
            <person name="Pinto D."/>
            <person name="Vollmers J."/>
            <person name="Rivas-Marin E."/>
            <person name="Kohn T."/>
            <person name="Peeters S.H."/>
            <person name="Heuer A."/>
            <person name="Rast P."/>
            <person name="Oberbeckmann S."/>
            <person name="Bunk B."/>
            <person name="Jeske O."/>
            <person name="Meyerdierks A."/>
            <person name="Storesund J.E."/>
            <person name="Kallscheuer N."/>
            <person name="Luecker S."/>
            <person name="Lage O.M."/>
            <person name="Pohl T."/>
            <person name="Merkel B.J."/>
            <person name="Hornburger P."/>
            <person name="Mueller R.-W."/>
            <person name="Bruemmer F."/>
            <person name="Labrenz M."/>
            <person name="Spormann A.M."/>
            <person name="Op den Camp H."/>
            <person name="Overmann J."/>
            <person name="Amann R."/>
            <person name="Jetten M.S.M."/>
            <person name="Mascher T."/>
            <person name="Medema M.H."/>
            <person name="Devos D.P."/>
            <person name="Kaster A.-K."/>
            <person name="Ovreas L."/>
            <person name="Rohde M."/>
            <person name="Galperin M.Y."/>
            <person name="Jogler C."/>
        </authorList>
    </citation>
    <scope>NUCLEOTIDE SEQUENCE [LARGE SCALE GENOMIC DNA]</scope>
    <source>
        <strain evidence="1 2">Mal4</strain>
    </source>
</reference>
<dbReference type="AlphaFoldDB" id="A0A517Z2X0"/>
<accession>A0A517Z2X0</accession>
<proteinExistence type="predicted"/>
<dbReference type="KEGG" id="mri:Mal4_11420"/>
<dbReference type="Proteomes" id="UP000320496">
    <property type="component" value="Chromosome"/>
</dbReference>
<dbReference type="EMBL" id="CP036275">
    <property type="protein sequence ID" value="QDU36842.1"/>
    <property type="molecule type" value="Genomic_DNA"/>
</dbReference>
<evidence type="ECO:0000313" key="2">
    <source>
        <dbReference type="Proteomes" id="UP000320496"/>
    </source>
</evidence>
<evidence type="ECO:0000313" key="1">
    <source>
        <dbReference type="EMBL" id="QDU36842.1"/>
    </source>
</evidence>
<gene>
    <name evidence="1" type="ORF">Mal4_11420</name>
</gene>
<sequence>MKRVVEHEMTQEQRKHHRVIREDIDAEKVEIVARDRRALALRDLVAEARSILTAVGEGQLTAEQLARLSDSLERAEAVLSEEERAG</sequence>
<keyword evidence="2" id="KW-1185">Reference proteome</keyword>
<name>A0A517Z2X0_9PLAN</name>
<protein>
    <submittedName>
        <fullName evidence="1">Uncharacterized protein</fullName>
    </submittedName>
</protein>
<dbReference type="RefSeq" id="WP_145367468.1">
    <property type="nucleotide sequence ID" value="NZ_CP036275.1"/>
</dbReference>